<dbReference type="EC" id="5.3.1.1" evidence="8"/>
<dbReference type="GO" id="GO:0046166">
    <property type="term" value="P:glyceraldehyde-3-phosphate biosynthetic process"/>
    <property type="evidence" value="ECO:0007669"/>
    <property type="project" value="TreeGrafter"/>
</dbReference>
<keyword evidence="7 8" id="KW-0413">Isomerase</keyword>
<accession>A0AAD9J1U1</accession>
<comment type="catalytic activity">
    <reaction evidence="8">
        <text>D-glyceraldehyde 3-phosphate = dihydroxyacetone phosphate</text>
        <dbReference type="Rhea" id="RHEA:18585"/>
        <dbReference type="ChEBI" id="CHEBI:57642"/>
        <dbReference type="ChEBI" id="CHEBI:59776"/>
        <dbReference type="EC" id="5.3.1.1"/>
    </reaction>
</comment>
<dbReference type="PANTHER" id="PTHR21139:SF2">
    <property type="entry name" value="TRIOSEPHOSPHATE ISOMERASE"/>
    <property type="match status" value="1"/>
</dbReference>
<comment type="subunit">
    <text evidence="3">Homodimer.</text>
</comment>
<evidence type="ECO:0000313" key="10">
    <source>
        <dbReference type="Proteomes" id="UP001208570"/>
    </source>
</evidence>
<keyword evidence="10" id="KW-1185">Reference proteome</keyword>
<dbReference type="Proteomes" id="UP001208570">
    <property type="component" value="Unassembled WGS sequence"/>
</dbReference>
<evidence type="ECO:0000256" key="6">
    <source>
        <dbReference type="ARBA" id="ARBA00023152"/>
    </source>
</evidence>
<dbReference type="InterPro" id="IPR035990">
    <property type="entry name" value="TIM_sf"/>
</dbReference>
<dbReference type="GO" id="GO:0006094">
    <property type="term" value="P:gluconeogenesis"/>
    <property type="evidence" value="ECO:0007669"/>
    <property type="project" value="UniProtKB-KW"/>
</dbReference>
<keyword evidence="5 8" id="KW-0312">Gluconeogenesis</keyword>
<evidence type="ECO:0000256" key="8">
    <source>
        <dbReference type="RuleBase" id="RU363013"/>
    </source>
</evidence>
<protein>
    <recommendedName>
        <fullName evidence="4 8">Triosephosphate isomerase</fullName>
        <ecNumber evidence="8">5.3.1.1</ecNumber>
    </recommendedName>
</protein>
<dbReference type="CDD" id="cd00311">
    <property type="entry name" value="TIM"/>
    <property type="match status" value="1"/>
</dbReference>
<dbReference type="InterPro" id="IPR013785">
    <property type="entry name" value="Aldolase_TIM"/>
</dbReference>
<dbReference type="Gene3D" id="3.20.20.70">
    <property type="entry name" value="Aldolase class I"/>
    <property type="match status" value="1"/>
</dbReference>
<dbReference type="Pfam" id="PF00121">
    <property type="entry name" value="TIM"/>
    <property type="match status" value="2"/>
</dbReference>
<dbReference type="PANTHER" id="PTHR21139">
    <property type="entry name" value="TRIOSEPHOSPHATE ISOMERASE"/>
    <property type="match status" value="1"/>
</dbReference>
<dbReference type="HAMAP" id="MF_00147_B">
    <property type="entry name" value="TIM_B"/>
    <property type="match status" value="1"/>
</dbReference>
<gene>
    <name evidence="9" type="ORF">LSH36_734g02086</name>
</gene>
<dbReference type="GO" id="GO:0005829">
    <property type="term" value="C:cytosol"/>
    <property type="evidence" value="ECO:0007669"/>
    <property type="project" value="TreeGrafter"/>
</dbReference>
<evidence type="ECO:0000313" key="9">
    <source>
        <dbReference type="EMBL" id="KAK2144753.1"/>
    </source>
</evidence>
<dbReference type="InterPro" id="IPR000652">
    <property type="entry name" value="Triosephosphate_isomerase"/>
</dbReference>
<dbReference type="AlphaFoldDB" id="A0AAD9J1U1"/>
<sequence length="270" mass="29624">MSDQRKFFVGGNWKMNGNKSSIDGIIKFLNEGGTNPNTEVVCGPPMIYLDYVRQKLDKKIGVAAQNCYKVEKGAFTGEISPAMIKDMGLNWVILGHSERRHVFGESDQLIGEKVAHALAAGLHLIPCVGEKLEEREGGKTEEVVFRQMKAIADAVSDWSRVVIAYEPVWAIGTGKTASPEQAQDVHAAIRKWLEGNVSADVAKSTRILYGGIRYMCVVFLPLYIVHLIHPTGSVTAKNCKELAKKPDIDGFLVGGASLKPEFIDIINARL</sequence>
<dbReference type="GO" id="GO:0004807">
    <property type="term" value="F:triose-phosphate isomerase activity"/>
    <property type="evidence" value="ECO:0007669"/>
    <property type="project" value="UniProtKB-EC"/>
</dbReference>
<proteinExistence type="inferred from homology"/>
<comment type="similarity">
    <text evidence="2 8">Belongs to the triosephosphate isomerase family.</text>
</comment>
<comment type="pathway">
    <text evidence="1 8">Carbohydrate degradation; glycolysis; D-glyceraldehyde 3-phosphate from glycerone phosphate: step 1/1.</text>
</comment>
<dbReference type="EMBL" id="JAODUP010000734">
    <property type="protein sequence ID" value="KAK2144753.1"/>
    <property type="molecule type" value="Genomic_DNA"/>
</dbReference>
<dbReference type="NCBIfam" id="TIGR00419">
    <property type="entry name" value="tim"/>
    <property type="match status" value="1"/>
</dbReference>
<evidence type="ECO:0000256" key="3">
    <source>
        <dbReference type="ARBA" id="ARBA00011738"/>
    </source>
</evidence>
<reference evidence="9" key="1">
    <citation type="journal article" date="2023" name="Mol. Biol. Evol.">
        <title>Third-Generation Sequencing Reveals the Adaptive Role of the Epigenome in Three Deep-Sea Polychaetes.</title>
        <authorList>
            <person name="Perez M."/>
            <person name="Aroh O."/>
            <person name="Sun Y."/>
            <person name="Lan Y."/>
            <person name="Juniper S.K."/>
            <person name="Young C.R."/>
            <person name="Angers B."/>
            <person name="Qian P.Y."/>
        </authorList>
    </citation>
    <scope>NUCLEOTIDE SEQUENCE</scope>
    <source>
        <strain evidence="9">P08H-3</strain>
    </source>
</reference>
<evidence type="ECO:0000256" key="7">
    <source>
        <dbReference type="ARBA" id="ARBA00023235"/>
    </source>
</evidence>
<comment type="pathway">
    <text evidence="8">Carbohydrate biosynthesis; gluconeogenesis.</text>
</comment>
<dbReference type="GO" id="GO:0019563">
    <property type="term" value="P:glycerol catabolic process"/>
    <property type="evidence" value="ECO:0007669"/>
    <property type="project" value="TreeGrafter"/>
</dbReference>
<organism evidence="9 10">
    <name type="scientific">Paralvinella palmiformis</name>
    <dbReference type="NCBI Taxonomy" id="53620"/>
    <lineage>
        <taxon>Eukaryota</taxon>
        <taxon>Metazoa</taxon>
        <taxon>Spiralia</taxon>
        <taxon>Lophotrochozoa</taxon>
        <taxon>Annelida</taxon>
        <taxon>Polychaeta</taxon>
        <taxon>Sedentaria</taxon>
        <taxon>Canalipalpata</taxon>
        <taxon>Terebellida</taxon>
        <taxon>Terebelliformia</taxon>
        <taxon>Alvinellidae</taxon>
        <taxon>Paralvinella</taxon>
    </lineage>
</organism>
<dbReference type="PROSITE" id="PS51440">
    <property type="entry name" value="TIM_2"/>
    <property type="match status" value="1"/>
</dbReference>
<dbReference type="InterPro" id="IPR022896">
    <property type="entry name" value="TrioseP_Isoase_bac/euk"/>
</dbReference>
<evidence type="ECO:0000256" key="2">
    <source>
        <dbReference type="ARBA" id="ARBA00007422"/>
    </source>
</evidence>
<comment type="caution">
    <text evidence="9">The sequence shown here is derived from an EMBL/GenBank/DDBJ whole genome shotgun (WGS) entry which is preliminary data.</text>
</comment>
<dbReference type="PROSITE" id="PS00171">
    <property type="entry name" value="TIM_1"/>
    <property type="match status" value="1"/>
</dbReference>
<keyword evidence="6 8" id="KW-0324">Glycolysis</keyword>
<evidence type="ECO:0000256" key="5">
    <source>
        <dbReference type="ARBA" id="ARBA00022432"/>
    </source>
</evidence>
<dbReference type="GO" id="GO:0006096">
    <property type="term" value="P:glycolytic process"/>
    <property type="evidence" value="ECO:0007669"/>
    <property type="project" value="UniProtKB-KW"/>
</dbReference>
<dbReference type="InterPro" id="IPR020861">
    <property type="entry name" value="Triosephosphate_isomerase_AS"/>
</dbReference>
<evidence type="ECO:0000256" key="1">
    <source>
        <dbReference type="ARBA" id="ARBA00004680"/>
    </source>
</evidence>
<dbReference type="FunFam" id="3.20.20.70:FF:000025">
    <property type="entry name" value="Triosephosphate isomerase"/>
    <property type="match status" value="1"/>
</dbReference>
<evidence type="ECO:0000256" key="4">
    <source>
        <dbReference type="ARBA" id="ARBA00019397"/>
    </source>
</evidence>
<dbReference type="SUPFAM" id="SSF51351">
    <property type="entry name" value="Triosephosphate isomerase (TIM)"/>
    <property type="match status" value="1"/>
</dbReference>
<name>A0AAD9J1U1_9ANNE</name>